<dbReference type="Pfam" id="PF00543">
    <property type="entry name" value="P-II"/>
    <property type="match status" value="1"/>
</dbReference>
<dbReference type="eggNOG" id="COG0347">
    <property type="taxonomic scope" value="Bacteria"/>
</dbReference>
<organism evidence="1 2">
    <name type="scientific">Gloeothece verrucosa (strain PCC 7822)</name>
    <name type="common">Cyanothece sp. (strain PCC 7822)</name>
    <dbReference type="NCBI Taxonomy" id="497965"/>
    <lineage>
        <taxon>Bacteria</taxon>
        <taxon>Bacillati</taxon>
        <taxon>Cyanobacteriota</taxon>
        <taxon>Cyanophyceae</taxon>
        <taxon>Oscillatoriophycideae</taxon>
        <taxon>Chroococcales</taxon>
        <taxon>Aphanothecaceae</taxon>
        <taxon>Gloeothece</taxon>
        <taxon>Gloeothece verrucosa</taxon>
    </lineage>
</organism>
<sequence length="97" mass="10746">MQQVKKVEIIISTLEMEEVLDILDTVRVSGYTAIKNTSGKGERGISYNDLGATFSNSYIMTVCTNDKQLNDLIDELLPLLKKIGGICLVSDANWVIH</sequence>
<dbReference type="KEGG" id="cyj:Cyan7822_4944"/>
<dbReference type="InterPro" id="IPR002187">
    <property type="entry name" value="N-reg_PII"/>
</dbReference>
<gene>
    <name evidence="1" type="ordered locus">Cyan7822_4944</name>
</gene>
<reference evidence="2" key="1">
    <citation type="journal article" date="2011" name="MBio">
        <title>Novel metabolic attributes of the genus Cyanothece, comprising a group of unicellular nitrogen-fixing Cyanobacteria.</title>
        <authorList>
            <person name="Bandyopadhyay A."/>
            <person name="Elvitigala T."/>
            <person name="Welsh E."/>
            <person name="Stockel J."/>
            <person name="Liberton M."/>
            <person name="Min H."/>
            <person name="Sherman L.A."/>
            <person name="Pakrasi H.B."/>
        </authorList>
    </citation>
    <scope>NUCLEOTIDE SEQUENCE [LARGE SCALE GENOMIC DNA]</scope>
    <source>
        <strain evidence="2">PCC 7822</strain>
    </source>
</reference>
<name>E0UHC1_GLOV7</name>
<dbReference type="SUPFAM" id="SSF54913">
    <property type="entry name" value="GlnB-like"/>
    <property type="match status" value="1"/>
</dbReference>
<proteinExistence type="predicted"/>
<dbReference type="STRING" id="497965.Cyan7822_4944"/>
<dbReference type="InterPro" id="IPR011322">
    <property type="entry name" value="N-reg_PII-like_a/b"/>
</dbReference>
<protein>
    <submittedName>
        <fullName evidence="1">Nitrogen regulatory protein P-II</fullName>
    </submittedName>
</protein>
<dbReference type="RefSeq" id="WP_013324873.1">
    <property type="nucleotide sequence ID" value="NC_014501.1"/>
</dbReference>
<evidence type="ECO:0000313" key="1">
    <source>
        <dbReference type="EMBL" id="ADN16835.1"/>
    </source>
</evidence>
<dbReference type="AlphaFoldDB" id="E0UHC1"/>
<accession>E0UHC1</accession>
<evidence type="ECO:0000313" key="2">
    <source>
        <dbReference type="Proteomes" id="UP000008206"/>
    </source>
</evidence>
<dbReference type="EMBL" id="CP002198">
    <property type="protein sequence ID" value="ADN16835.1"/>
    <property type="molecule type" value="Genomic_DNA"/>
</dbReference>
<dbReference type="Gene3D" id="3.30.70.120">
    <property type="match status" value="1"/>
</dbReference>
<dbReference type="Proteomes" id="UP000008206">
    <property type="component" value="Chromosome"/>
</dbReference>
<dbReference type="InterPro" id="IPR015867">
    <property type="entry name" value="N-reg_PII/ATP_PRibTrfase_C"/>
</dbReference>
<dbReference type="GO" id="GO:0030234">
    <property type="term" value="F:enzyme regulator activity"/>
    <property type="evidence" value="ECO:0007669"/>
    <property type="project" value="InterPro"/>
</dbReference>
<dbReference type="OrthoDB" id="281081at2"/>
<keyword evidence="2" id="KW-1185">Reference proteome</keyword>
<dbReference type="GO" id="GO:0006808">
    <property type="term" value="P:regulation of nitrogen utilization"/>
    <property type="evidence" value="ECO:0007669"/>
    <property type="project" value="InterPro"/>
</dbReference>
<dbReference type="HOGENOM" id="CLU_173795_1_0_3"/>